<dbReference type="AlphaFoldDB" id="A0A087T2V0"/>
<feature type="non-terminal residue" evidence="2">
    <location>
        <position position="43"/>
    </location>
</feature>
<evidence type="ECO:0000256" key="1">
    <source>
        <dbReference type="SAM" id="SignalP"/>
    </source>
</evidence>
<protein>
    <submittedName>
        <fullName evidence="2">Uncharacterized protein</fullName>
    </submittedName>
</protein>
<proteinExistence type="predicted"/>
<dbReference type="Proteomes" id="UP000054359">
    <property type="component" value="Unassembled WGS sequence"/>
</dbReference>
<sequence length="43" mass="4585">MIQRAECYILLSSLRLLLLPGTLLASPNCGFHTVIGNGTISTP</sequence>
<reference evidence="2 3" key="1">
    <citation type="submission" date="2013-11" db="EMBL/GenBank/DDBJ databases">
        <title>Genome sequencing of Stegodyphus mimosarum.</title>
        <authorList>
            <person name="Bechsgaard J."/>
        </authorList>
    </citation>
    <scope>NUCLEOTIDE SEQUENCE [LARGE SCALE GENOMIC DNA]</scope>
</reference>
<keyword evidence="1" id="KW-0732">Signal</keyword>
<feature type="signal peptide" evidence="1">
    <location>
        <begin position="1"/>
        <end position="25"/>
    </location>
</feature>
<gene>
    <name evidence="2" type="ORF">X975_03401</name>
</gene>
<organism evidence="2 3">
    <name type="scientific">Stegodyphus mimosarum</name>
    <name type="common">African social velvet spider</name>
    <dbReference type="NCBI Taxonomy" id="407821"/>
    <lineage>
        <taxon>Eukaryota</taxon>
        <taxon>Metazoa</taxon>
        <taxon>Ecdysozoa</taxon>
        <taxon>Arthropoda</taxon>
        <taxon>Chelicerata</taxon>
        <taxon>Arachnida</taxon>
        <taxon>Araneae</taxon>
        <taxon>Araneomorphae</taxon>
        <taxon>Entelegynae</taxon>
        <taxon>Eresoidea</taxon>
        <taxon>Eresidae</taxon>
        <taxon>Stegodyphus</taxon>
    </lineage>
</organism>
<keyword evidence="3" id="KW-1185">Reference proteome</keyword>
<dbReference type="EMBL" id="KK113138">
    <property type="protein sequence ID" value="KFM59439.1"/>
    <property type="molecule type" value="Genomic_DNA"/>
</dbReference>
<name>A0A087T2V0_STEMI</name>
<accession>A0A087T2V0</accession>
<evidence type="ECO:0000313" key="3">
    <source>
        <dbReference type="Proteomes" id="UP000054359"/>
    </source>
</evidence>
<feature type="chain" id="PRO_5001829280" evidence="1">
    <location>
        <begin position="26"/>
        <end position="43"/>
    </location>
</feature>
<evidence type="ECO:0000313" key="2">
    <source>
        <dbReference type="EMBL" id="KFM59439.1"/>
    </source>
</evidence>